<keyword evidence="4" id="KW-0808">Transferase</keyword>
<evidence type="ECO:0000256" key="7">
    <source>
        <dbReference type="ARBA" id="ARBA00022840"/>
    </source>
</evidence>
<comment type="similarity">
    <text evidence="2">Belongs to the HPrK/P family.</text>
</comment>
<feature type="domain" description="HPr kinase/phosphorylase C-terminal" evidence="11">
    <location>
        <begin position="133"/>
        <end position="292"/>
    </location>
</feature>
<evidence type="ECO:0000256" key="5">
    <source>
        <dbReference type="ARBA" id="ARBA00022741"/>
    </source>
</evidence>
<dbReference type="InterPro" id="IPR011104">
    <property type="entry name" value="Hpr_kin/Pase_C"/>
</dbReference>
<keyword evidence="13" id="KW-1185">Reference proteome</keyword>
<keyword evidence="7" id="KW-0067">ATP-binding</keyword>
<feature type="domain" description="HPr(Ser) kinase/phosphorylase N-terminal" evidence="10">
    <location>
        <begin position="5"/>
        <end position="127"/>
    </location>
</feature>
<dbReference type="KEGG" id="msyr:CXP39_03540"/>
<dbReference type="Proteomes" id="UP000233419">
    <property type="component" value="Chromosome"/>
</dbReference>
<evidence type="ECO:0000256" key="1">
    <source>
        <dbReference type="ARBA" id="ARBA00001120"/>
    </source>
</evidence>
<dbReference type="GO" id="GO:0000155">
    <property type="term" value="F:phosphorelay sensor kinase activity"/>
    <property type="evidence" value="ECO:0007669"/>
    <property type="project" value="InterPro"/>
</dbReference>
<dbReference type="GO" id="GO:0005524">
    <property type="term" value="F:ATP binding"/>
    <property type="evidence" value="ECO:0007669"/>
    <property type="project" value="UniProtKB-KW"/>
</dbReference>
<dbReference type="PANTHER" id="PTHR30305:SF1">
    <property type="entry name" value="HPR KINASE_PHOSPHORYLASE"/>
    <property type="match status" value="1"/>
</dbReference>
<accession>A0A2K9C6C1</accession>
<dbReference type="EMBL" id="CP025257">
    <property type="protein sequence ID" value="AUF83837.1"/>
    <property type="molecule type" value="Genomic_DNA"/>
</dbReference>
<evidence type="ECO:0000313" key="12">
    <source>
        <dbReference type="EMBL" id="AUF83837.1"/>
    </source>
</evidence>
<dbReference type="Gene3D" id="3.40.1390.20">
    <property type="entry name" value="HprK N-terminal domain-like"/>
    <property type="match status" value="1"/>
</dbReference>
<dbReference type="InterPro" id="IPR028979">
    <property type="entry name" value="Ser_kin/Pase_Hpr-like_N_sf"/>
</dbReference>
<comment type="catalytic activity">
    <reaction evidence="9">
        <text>[HPr protein]-O-phospho-L-serine + phosphate + H(+) = [HPr protein]-L-serine + diphosphate</text>
        <dbReference type="Rhea" id="RHEA:46604"/>
        <dbReference type="Rhea" id="RHEA-COMP:11602"/>
        <dbReference type="Rhea" id="RHEA-COMP:11603"/>
        <dbReference type="ChEBI" id="CHEBI:15378"/>
        <dbReference type="ChEBI" id="CHEBI:29999"/>
        <dbReference type="ChEBI" id="CHEBI:33019"/>
        <dbReference type="ChEBI" id="CHEBI:43474"/>
        <dbReference type="ChEBI" id="CHEBI:83421"/>
    </reaction>
</comment>
<comment type="catalytic activity">
    <reaction evidence="1">
        <text>[HPr protein]-L-serine + ATP = [HPr protein]-O-phospho-L-serine + ADP + H(+)</text>
        <dbReference type="Rhea" id="RHEA:46600"/>
        <dbReference type="Rhea" id="RHEA-COMP:11602"/>
        <dbReference type="Rhea" id="RHEA-COMP:11603"/>
        <dbReference type="ChEBI" id="CHEBI:15378"/>
        <dbReference type="ChEBI" id="CHEBI:29999"/>
        <dbReference type="ChEBI" id="CHEBI:30616"/>
        <dbReference type="ChEBI" id="CHEBI:83421"/>
        <dbReference type="ChEBI" id="CHEBI:456216"/>
    </reaction>
</comment>
<evidence type="ECO:0000256" key="4">
    <source>
        <dbReference type="ARBA" id="ARBA00022679"/>
    </source>
</evidence>
<dbReference type="PANTHER" id="PTHR30305">
    <property type="entry name" value="PROTEIN YJDM-RELATED"/>
    <property type="match status" value="1"/>
</dbReference>
<keyword evidence="6 12" id="KW-0418">Kinase</keyword>
<dbReference type="Pfam" id="PF02603">
    <property type="entry name" value="Hpr_kinase_N"/>
    <property type="match status" value="1"/>
</dbReference>
<evidence type="ECO:0000256" key="8">
    <source>
        <dbReference type="ARBA" id="ARBA00023268"/>
    </source>
</evidence>
<dbReference type="OrthoDB" id="9778803at2"/>
<dbReference type="NCBIfam" id="TIGR00679">
    <property type="entry name" value="hpr-ser"/>
    <property type="match status" value="1"/>
</dbReference>
<gene>
    <name evidence="12" type="ORF">CXP39_03540</name>
</gene>
<proteinExistence type="inferred from homology"/>
<name>A0A2K9C6C1_9MOLU</name>
<keyword evidence="5" id="KW-0547">Nucleotide-binding</keyword>
<keyword evidence="3" id="KW-0723">Serine/threonine-protein kinase</keyword>
<dbReference type="RefSeq" id="WP_027048225.1">
    <property type="nucleotide sequence ID" value="NZ_CP025257.1"/>
</dbReference>
<dbReference type="CDD" id="cd01918">
    <property type="entry name" value="HprK_C"/>
    <property type="match status" value="1"/>
</dbReference>
<evidence type="ECO:0000256" key="6">
    <source>
        <dbReference type="ARBA" id="ARBA00022777"/>
    </source>
</evidence>
<protein>
    <submittedName>
        <fullName evidence="12">HPr kinase/phosphorylase</fullName>
    </submittedName>
</protein>
<sequence>MKKLTIRTLVEHFDLEVISGKDHLDIEIGVYGLNRAGLELTGFFSPASDKKHKRAVMMSSKENLYMNQFDEQTKRLKYAEVIKSGAPVILITKKFVDETLISVAKDLDFPLLRTDYPSTSELTQKILDLYDEYFAPTEEVHASLINIFGKGILITGESGIGKSEISLELIKNNHLFVGDDRIILTNKGSRIYGKSHPILRNLVEVRGIGIIDVSKTNGYKNIMQETTLDMIIELFKFGADGVDASERLGRETTNKKVLGVDIPYLKIPVSSGRNIANIIESAVAQLKINQSDVAEDIISLMNKRILEINEEN</sequence>
<dbReference type="GO" id="GO:0004674">
    <property type="term" value="F:protein serine/threonine kinase activity"/>
    <property type="evidence" value="ECO:0007669"/>
    <property type="project" value="UniProtKB-KW"/>
</dbReference>
<dbReference type="Gene3D" id="3.40.50.300">
    <property type="entry name" value="P-loop containing nucleotide triphosphate hydrolases"/>
    <property type="match status" value="1"/>
</dbReference>
<reference evidence="12 13" key="1">
    <citation type="submission" date="2017-12" db="EMBL/GenBank/DDBJ databases">
        <title>Mesoplasma syrphidae YJS, Complete Genome.</title>
        <authorList>
            <person name="Knight T.F."/>
            <person name="Citino T."/>
            <person name="Rubinstein R."/>
            <person name="Neuschaefer Z."/>
        </authorList>
    </citation>
    <scope>NUCLEOTIDE SEQUENCE [LARGE SCALE GENOMIC DNA]</scope>
    <source>
        <strain evidence="12 13">YJS</strain>
    </source>
</reference>
<dbReference type="GO" id="GO:0006109">
    <property type="term" value="P:regulation of carbohydrate metabolic process"/>
    <property type="evidence" value="ECO:0007669"/>
    <property type="project" value="InterPro"/>
</dbReference>
<evidence type="ECO:0000256" key="2">
    <source>
        <dbReference type="ARBA" id="ARBA00006883"/>
    </source>
</evidence>
<dbReference type="SUPFAM" id="SSF75138">
    <property type="entry name" value="HprK N-terminal domain-like"/>
    <property type="match status" value="1"/>
</dbReference>
<dbReference type="AlphaFoldDB" id="A0A2K9C6C1"/>
<dbReference type="InterPro" id="IPR003755">
    <property type="entry name" value="HPr(Ser)_kin/Pase"/>
</dbReference>
<evidence type="ECO:0000259" key="10">
    <source>
        <dbReference type="Pfam" id="PF02603"/>
    </source>
</evidence>
<evidence type="ECO:0000259" key="11">
    <source>
        <dbReference type="Pfam" id="PF07475"/>
    </source>
</evidence>
<dbReference type="Pfam" id="PF07475">
    <property type="entry name" value="Hpr_kinase_C"/>
    <property type="match status" value="1"/>
</dbReference>
<evidence type="ECO:0000313" key="13">
    <source>
        <dbReference type="Proteomes" id="UP000233419"/>
    </source>
</evidence>
<dbReference type="SUPFAM" id="SSF53795">
    <property type="entry name" value="PEP carboxykinase-like"/>
    <property type="match status" value="1"/>
</dbReference>
<evidence type="ECO:0000256" key="9">
    <source>
        <dbReference type="ARBA" id="ARBA00047657"/>
    </source>
</evidence>
<evidence type="ECO:0000256" key="3">
    <source>
        <dbReference type="ARBA" id="ARBA00022527"/>
    </source>
</evidence>
<dbReference type="InterPro" id="IPR027417">
    <property type="entry name" value="P-loop_NTPase"/>
</dbReference>
<organism evidence="12 13">
    <name type="scientific">Mesoplasma syrphidae</name>
    <dbReference type="NCBI Taxonomy" id="225999"/>
    <lineage>
        <taxon>Bacteria</taxon>
        <taxon>Bacillati</taxon>
        <taxon>Mycoplasmatota</taxon>
        <taxon>Mollicutes</taxon>
        <taxon>Entomoplasmatales</taxon>
        <taxon>Entomoplasmataceae</taxon>
        <taxon>Mesoplasma</taxon>
    </lineage>
</organism>
<keyword evidence="8" id="KW-0511">Multifunctional enzyme</keyword>
<dbReference type="InterPro" id="IPR011126">
    <property type="entry name" value="Hpr_kin/Pase_Hpr_N"/>
</dbReference>